<keyword evidence="1" id="KW-0560">Oxidoreductase</keyword>
<evidence type="ECO:0000256" key="1">
    <source>
        <dbReference type="ARBA" id="ARBA00023002"/>
    </source>
</evidence>
<dbReference type="Gene3D" id="3.30.360.10">
    <property type="entry name" value="Dihydrodipicolinate Reductase, domain 2"/>
    <property type="match status" value="1"/>
</dbReference>
<dbReference type="STRING" id="1120975.SAMN02746064_01022"/>
<dbReference type="Pfam" id="PF22725">
    <property type="entry name" value="GFO_IDH_MocA_C3"/>
    <property type="match status" value="1"/>
</dbReference>
<dbReference type="AlphaFoldDB" id="A0A1M4VK29"/>
<dbReference type="EMBL" id="FQTU01000005">
    <property type="protein sequence ID" value="SHE69334.1"/>
    <property type="molecule type" value="Genomic_DNA"/>
</dbReference>
<dbReference type="Proteomes" id="UP000184251">
    <property type="component" value="Unassembled WGS sequence"/>
</dbReference>
<gene>
    <name evidence="4" type="ORF">SAMN02746064_01022</name>
</gene>
<organism evidence="4 5">
    <name type="scientific">Alkalibacter saccharofermentans DSM 14828</name>
    <dbReference type="NCBI Taxonomy" id="1120975"/>
    <lineage>
        <taxon>Bacteria</taxon>
        <taxon>Bacillati</taxon>
        <taxon>Bacillota</taxon>
        <taxon>Clostridia</taxon>
        <taxon>Eubacteriales</taxon>
        <taxon>Eubacteriaceae</taxon>
        <taxon>Alkalibacter</taxon>
    </lineage>
</organism>
<dbReference type="PANTHER" id="PTHR43818">
    <property type="entry name" value="BCDNA.GH03377"/>
    <property type="match status" value="1"/>
</dbReference>
<evidence type="ECO:0000313" key="4">
    <source>
        <dbReference type="EMBL" id="SHE69334.1"/>
    </source>
</evidence>
<dbReference type="RefSeq" id="WP_073270008.1">
    <property type="nucleotide sequence ID" value="NZ_FQTU01000005.1"/>
</dbReference>
<dbReference type="Gene3D" id="3.40.50.720">
    <property type="entry name" value="NAD(P)-binding Rossmann-like Domain"/>
    <property type="match status" value="1"/>
</dbReference>
<dbReference type="GO" id="GO:0016491">
    <property type="term" value="F:oxidoreductase activity"/>
    <property type="evidence" value="ECO:0007669"/>
    <property type="project" value="UniProtKB-KW"/>
</dbReference>
<reference evidence="4 5" key="1">
    <citation type="submission" date="2016-11" db="EMBL/GenBank/DDBJ databases">
        <authorList>
            <person name="Jaros S."/>
            <person name="Januszkiewicz K."/>
            <person name="Wedrychowicz H."/>
        </authorList>
    </citation>
    <scope>NUCLEOTIDE SEQUENCE [LARGE SCALE GENOMIC DNA]</scope>
    <source>
        <strain evidence="4 5">DSM 14828</strain>
    </source>
</reference>
<keyword evidence="5" id="KW-1185">Reference proteome</keyword>
<dbReference type="SUPFAM" id="SSF55347">
    <property type="entry name" value="Glyceraldehyde-3-phosphate dehydrogenase-like, C-terminal domain"/>
    <property type="match status" value="1"/>
</dbReference>
<proteinExistence type="predicted"/>
<evidence type="ECO:0000313" key="5">
    <source>
        <dbReference type="Proteomes" id="UP000184251"/>
    </source>
</evidence>
<dbReference type="InterPro" id="IPR055170">
    <property type="entry name" value="GFO_IDH_MocA-like_dom"/>
</dbReference>
<accession>A0A1M4VK29</accession>
<evidence type="ECO:0000259" key="2">
    <source>
        <dbReference type="Pfam" id="PF01408"/>
    </source>
</evidence>
<sequence length="375" mass="42019">MQKINLGIVGYGGIAKIHAIGLYAMKTMFEDMEYSPELYAAVSSKKDLGFPGFEYVTSDLQQLLDDPEVHALDVCTPNFLHYEQGTKVLASKKPLYMEKPVAKDIHHAKELAEIAEASQIVNQSALMYRFLPAIAMARDLIASGKIGDIIHFRFALYHKGYLDSQRPMSWRLSQDKAGGGALVDLGIHMADSVRFLLGEPQKVMAQTDIYYKERYADASRTHKVPSEVDEWALLNLVMESGAKGTLEVSRITSDLKEDTIIEIYGSKGSIKIHSDDVDFPTVYLQDTGVMERGAVKAEGNFAKYHKTIYPSHKFDLGWMVNAHLASMKNFLNNVNAGKILHPETPTLKEAYLSQRIIALAYESVERDNSWISFDN</sequence>
<dbReference type="SUPFAM" id="SSF51735">
    <property type="entry name" value="NAD(P)-binding Rossmann-fold domains"/>
    <property type="match status" value="1"/>
</dbReference>
<dbReference type="InterPro" id="IPR000683">
    <property type="entry name" value="Gfo/Idh/MocA-like_OxRdtase_N"/>
</dbReference>
<protein>
    <submittedName>
        <fullName evidence="4">Predicted dehydrogenase</fullName>
    </submittedName>
</protein>
<feature type="domain" description="Gfo/Idh/MocA-like oxidoreductase N-terminal" evidence="2">
    <location>
        <begin position="4"/>
        <end position="119"/>
    </location>
</feature>
<dbReference type="InterPro" id="IPR036291">
    <property type="entry name" value="NAD(P)-bd_dom_sf"/>
</dbReference>
<dbReference type="OrthoDB" id="251184at2"/>
<dbReference type="InterPro" id="IPR050463">
    <property type="entry name" value="Gfo/Idh/MocA_oxidrdct_glycsds"/>
</dbReference>
<dbReference type="Pfam" id="PF01408">
    <property type="entry name" value="GFO_IDH_MocA"/>
    <property type="match status" value="1"/>
</dbReference>
<feature type="domain" description="GFO/IDH/MocA-like oxidoreductase" evidence="3">
    <location>
        <begin position="135"/>
        <end position="270"/>
    </location>
</feature>
<dbReference type="PANTHER" id="PTHR43818:SF11">
    <property type="entry name" value="BCDNA.GH03377"/>
    <property type="match status" value="1"/>
</dbReference>
<dbReference type="GO" id="GO:0000166">
    <property type="term" value="F:nucleotide binding"/>
    <property type="evidence" value="ECO:0007669"/>
    <property type="project" value="InterPro"/>
</dbReference>
<evidence type="ECO:0000259" key="3">
    <source>
        <dbReference type="Pfam" id="PF22725"/>
    </source>
</evidence>
<name>A0A1M4VK29_9FIRM</name>